<dbReference type="SMART" id="SM00530">
    <property type="entry name" value="HTH_XRE"/>
    <property type="match status" value="1"/>
</dbReference>
<dbReference type="InterPro" id="IPR010982">
    <property type="entry name" value="Lambda_DNA-bd_dom_sf"/>
</dbReference>
<dbReference type="EMBL" id="BSEV01000005">
    <property type="protein sequence ID" value="GLK09655.1"/>
    <property type="molecule type" value="Genomic_DNA"/>
</dbReference>
<evidence type="ECO:0000313" key="2">
    <source>
        <dbReference type="EMBL" id="GLK09655.1"/>
    </source>
</evidence>
<dbReference type="GO" id="GO:0003677">
    <property type="term" value="F:DNA binding"/>
    <property type="evidence" value="ECO:0007669"/>
    <property type="project" value="InterPro"/>
</dbReference>
<dbReference type="Proteomes" id="UP001143474">
    <property type="component" value="Unassembled WGS sequence"/>
</dbReference>
<reference evidence="2" key="2">
    <citation type="submission" date="2023-01" db="EMBL/GenBank/DDBJ databases">
        <authorList>
            <person name="Sun Q."/>
            <person name="Evtushenko L."/>
        </authorList>
    </citation>
    <scope>NUCLEOTIDE SEQUENCE</scope>
    <source>
        <strain evidence="2">VKM Ac-2007</strain>
    </source>
</reference>
<dbReference type="InterPro" id="IPR001387">
    <property type="entry name" value="Cro/C1-type_HTH"/>
</dbReference>
<name>A0A9W6MD87_9ACTN</name>
<feature type="domain" description="HTH cro/C1-type" evidence="1">
    <location>
        <begin position="22"/>
        <end position="86"/>
    </location>
</feature>
<comment type="caution">
    <text evidence="2">The sequence shown here is derived from an EMBL/GenBank/DDBJ whole genome shotgun (WGS) entry which is preliminary data.</text>
</comment>
<dbReference type="SUPFAM" id="SSF47413">
    <property type="entry name" value="lambda repressor-like DNA-binding domains"/>
    <property type="match status" value="1"/>
</dbReference>
<proteinExistence type="predicted"/>
<accession>A0A9W6MD87</accession>
<dbReference type="AlphaFoldDB" id="A0A9W6MD87"/>
<sequence length="442" mass="48629">MPYMSEPVRPDTSPWHLLGACIRHWREDVRQLSQRELAKAALVDQGELSRWERGLGRPHSDHVRGIDNALGTGGHLIALRDLIAEIEEVRESGKDTNPPSRNEDDVERRAFLQFLTILSAGSGISASAVDALHSGLRQITGHAADNSMDDWEQIAWDYAQGVWTEPPGSRVADLTGDIRDLEQALLRTRDQGDRNTLLRVYAQLATFMALDLVEISGARAGWRSWRAARSAADVSGDRELRVWVRAIEASHSFYLRRLGSATDTLVGEALHLADGRPCHGLVEALKTRSRVLAAQGQTDLAHRALHDLREAHERLPSAVTDDHISVWGMPTASIQYAEAFVLIKLGDTTTAMPMLEQALATSPPEKVGGKANIGLLQAWGLVRDRDMAEGLSHALDVTTPLPVTAARRRIASELLASLPQQAKALPAAREFHELVRADRPAR</sequence>
<dbReference type="PROSITE" id="PS50943">
    <property type="entry name" value="HTH_CROC1"/>
    <property type="match status" value="1"/>
</dbReference>
<dbReference type="Pfam" id="PF13560">
    <property type="entry name" value="HTH_31"/>
    <property type="match status" value="1"/>
</dbReference>
<dbReference type="CDD" id="cd00093">
    <property type="entry name" value="HTH_XRE"/>
    <property type="match status" value="1"/>
</dbReference>
<evidence type="ECO:0000313" key="3">
    <source>
        <dbReference type="Proteomes" id="UP001143474"/>
    </source>
</evidence>
<protein>
    <recommendedName>
        <fullName evidence="1">HTH cro/C1-type domain-containing protein</fullName>
    </recommendedName>
</protein>
<reference evidence="2" key="1">
    <citation type="journal article" date="2014" name="Int. J. Syst. Evol. Microbiol.">
        <title>Complete genome sequence of Corynebacterium casei LMG S-19264T (=DSM 44701T), isolated from a smear-ripened cheese.</title>
        <authorList>
            <consortium name="US DOE Joint Genome Institute (JGI-PGF)"/>
            <person name="Walter F."/>
            <person name="Albersmeier A."/>
            <person name="Kalinowski J."/>
            <person name="Ruckert C."/>
        </authorList>
    </citation>
    <scope>NUCLEOTIDE SEQUENCE</scope>
    <source>
        <strain evidence="2">VKM Ac-2007</strain>
    </source>
</reference>
<dbReference type="Gene3D" id="1.10.260.40">
    <property type="entry name" value="lambda repressor-like DNA-binding domains"/>
    <property type="match status" value="1"/>
</dbReference>
<organism evidence="2 3">
    <name type="scientific">Streptosporangium carneum</name>
    <dbReference type="NCBI Taxonomy" id="47481"/>
    <lineage>
        <taxon>Bacteria</taxon>
        <taxon>Bacillati</taxon>
        <taxon>Actinomycetota</taxon>
        <taxon>Actinomycetes</taxon>
        <taxon>Streptosporangiales</taxon>
        <taxon>Streptosporangiaceae</taxon>
        <taxon>Streptosporangium</taxon>
    </lineage>
</organism>
<gene>
    <name evidence="2" type="ORF">GCM10017600_30610</name>
</gene>
<keyword evidence="3" id="KW-1185">Reference proteome</keyword>
<evidence type="ECO:0000259" key="1">
    <source>
        <dbReference type="PROSITE" id="PS50943"/>
    </source>
</evidence>